<dbReference type="InterPro" id="IPR001680">
    <property type="entry name" value="WD40_rpt"/>
</dbReference>
<evidence type="ECO:0000256" key="3">
    <source>
        <dbReference type="PROSITE-ProRule" id="PRU00221"/>
    </source>
</evidence>
<dbReference type="PRINTS" id="PR00320">
    <property type="entry name" value="GPROTEINBRPT"/>
</dbReference>
<keyword evidence="2" id="KW-0677">Repeat</keyword>
<dbReference type="InterPro" id="IPR019775">
    <property type="entry name" value="WD40_repeat_CS"/>
</dbReference>
<accession>A0ABN6PY00</accession>
<evidence type="ECO:0000256" key="2">
    <source>
        <dbReference type="ARBA" id="ARBA00022737"/>
    </source>
</evidence>
<sequence length="166" mass="18539">MATSDCGLSKEKFLKQYLLTEVVSNVTTVGFSPKENKLATSGDDGTVRLWDYSGKQLQEFKTYEGRITQVTFSRDGKLLTTSSANYTTRLWNLSGQQVAEFTGHQGFVRSADFSPDGKLLATASEDKTAIVWRIRGLDELLHEGCDRLKDYLVTNPDEKEKLSVCP</sequence>
<evidence type="ECO:0000256" key="1">
    <source>
        <dbReference type="ARBA" id="ARBA00022574"/>
    </source>
</evidence>
<feature type="repeat" description="WD" evidence="3">
    <location>
        <begin position="19"/>
        <end position="51"/>
    </location>
</feature>
<keyword evidence="5" id="KW-1185">Reference proteome</keyword>
<dbReference type="EMBL" id="AP025732">
    <property type="protein sequence ID" value="BDI15898.1"/>
    <property type="molecule type" value="Genomic_DNA"/>
</dbReference>
<feature type="repeat" description="WD" evidence="3">
    <location>
        <begin position="60"/>
        <end position="101"/>
    </location>
</feature>
<feature type="repeat" description="WD" evidence="3">
    <location>
        <begin position="101"/>
        <end position="135"/>
    </location>
</feature>
<protein>
    <submittedName>
        <fullName evidence="4">Uncharacterized protein</fullName>
    </submittedName>
</protein>
<dbReference type="PROSITE" id="PS50294">
    <property type="entry name" value="WD_REPEATS_REGION"/>
    <property type="match status" value="3"/>
</dbReference>
<dbReference type="Pfam" id="PF00400">
    <property type="entry name" value="WD40"/>
    <property type="match status" value="3"/>
</dbReference>
<dbReference type="PROSITE" id="PS50082">
    <property type="entry name" value="WD_REPEATS_2"/>
    <property type="match status" value="3"/>
</dbReference>
<dbReference type="InterPro" id="IPR015943">
    <property type="entry name" value="WD40/YVTN_repeat-like_dom_sf"/>
</dbReference>
<proteinExistence type="predicted"/>
<evidence type="ECO:0000313" key="4">
    <source>
        <dbReference type="EMBL" id="BDI15898.1"/>
    </source>
</evidence>
<dbReference type="SUPFAM" id="SSF50978">
    <property type="entry name" value="WD40 repeat-like"/>
    <property type="match status" value="1"/>
</dbReference>
<keyword evidence="1 3" id="KW-0853">WD repeat</keyword>
<dbReference type="SMART" id="SM00320">
    <property type="entry name" value="WD40"/>
    <property type="match status" value="3"/>
</dbReference>
<dbReference type="Gene3D" id="2.130.10.10">
    <property type="entry name" value="YVTN repeat-like/Quinoprotein amine dehydrogenase"/>
    <property type="match status" value="1"/>
</dbReference>
<name>A0ABN6PY00_NOSCO</name>
<dbReference type="PANTHER" id="PTHR19879:SF9">
    <property type="entry name" value="TRANSCRIPTION INITIATION FACTOR TFIID SUBUNIT 5"/>
    <property type="match status" value="1"/>
</dbReference>
<evidence type="ECO:0000313" key="5">
    <source>
        <dbReference type="Proteomes" id="UP001055453"/>
    </source>
</evidence>
<gene>
    <name evidence="4" type="ORF">ANSO36C_17000</name>
</gene>
<dbReference type="InterPro" id="IPR036322">
    <property type="entry name" value="WD40_repeat_dom_sf"/>
</dbReference>
<dbReference type="PROSITE" id="PS00678">
    <property type="entry name" value="WD_REPEATS_1"/>
    <property type="match status" value="1"/>
</dbReference>
<dbReference type="PANTHER" id="PTHR19879">
    <property type="entry name" value="TRANSCRIPTION INITIATION FACTOR TFIID"/>
    <property type="match status" value="1"/>
</dbReference>
<reference evidence="4" key="1">
    <citation type="submission" date="2022-04" db="EMBL/GenBank/DDBJ databases">
        <title>Complete genome sequence of a cyanobacterium, Nostoc sp. SO-36, isolated in Antarctica.</title>
        <authorList>
            <person name="Kanesaki Y."/>
            <person name="Effendi D."/>
            <person name="Sakamoto T."/>
            <person name="Ohtani S."/>
            <person name="Awai K."/>
        </authorList>
    </citation>
    <scope>NUCLEOTIDE SEQUENCE</scope>
    <source>
        <strain evidence="4">SO-36</strain>
    </source>
</reference>
<organism evidence="4 5">
    <name type="scientific">Nostoc cf. commune SO-36</name>
    <dbReference type="NCBI Taxonomy" id="449208"/>
    <lineage>
        <taxon>Bacteria</taxon>
        <taxon>Bacillati</taxon>
        <taxon>Cyanobacteriota</taxon>
        <taxon>Cyanophyceae</taxon>
        <taxon>Nostocales</taxon>
        <taxon>Nostocaceae</taxon>
        <taxon>Nostoc</taxon>
    </lineage>
</organism>
<dbReference type="InterPro" id="IPR020472">
    <property type="entry name" value="WD40_PAC1"/>
</dbReference>
<dbReference type="Proteomes" id="UP001055453">
    <property type="component" value="Chromosome"/>
</dbReference>